<sequence length="325" mass="35926">MSAEPTSPSSPSPPSPVFTLRPRAGEITSVRHATIDLKESVLIGTSTGSISLWDIETKREFWTHSCDQSVLTFQAVSSLDAKPQDLISLCRQGSVRLWDVETEKEKISFKVPDPGFCNLIPLSWNGNSFAVADREYGQVNVCNTLDGKILSNLKVEEPKSRGMIMCLRCGKDQLVLGGCEDGSLVVWDGRRPDRELSIVKLFTESVMCLDYHIDSNHGVAGSPLKTLETFNFTQQCLVEKKYSTEIRNSGVASVAIRGDGRIMASGGWDYRIRVFGCKKGKPLAVLDYHSGTMQSIAFTSSSLAHYSNLMISGSKDRRVSLWKLY</sequence>
<gene>
    <name evidence="4" type="primary">100640614</name>
</gene>
<keyword evidence="5" id="KW-1185">Reference proteome</keyword>
<dbReference type="PANTHER" id="PTHR19854">
    <property type="entry name" value="TRANSDUCIN BETA-LIKE 3"/>
    <property type="match status" value="1"/>
</dbReference>
<dbReference type="InterPro" id="IPR001680">
    <property type="entry name" value="WD40_rpt"/>
</dbReference>
<dbReference type="Pfam" id="PF00400">
    <property type="entry name" value="WD40"/>
    <property type="match status" value="2"/>
</dbReference>
<evidence type="ECO:0000313" key="5">
    <source>
        <dbReference type="Proteomes" id="UP000007879"/>
    </source>
</evidence>
<evidence type="ECO:0000256" key="1">
    <source>
        <dbReference type="ARBA" id="ARBA00022574"/>
    </source>
</evidence>
<evidence type="ECO:0000256" key="3">
    <source>
        <dbReference type="PROSITE-ProRule" id="PRU00221"/>
    </source>
</evidence>
<dbReference type="SMART" id="SM00320">
    <property type="entry name" value="WD40"/>
    <property type="match status" value="6"/>
</dbReference>
<dbReference type="InterPro" id="IPR015943">
    <property type="entry name" value="WD40/YVTN_repeat-like_dom_sf"/>
</dbReference>
<name>A0A1X7V9Q0_AMPQE</name>
<dbReference type="AlphaFoldDB" id="A0A1X7V9Q0"/>
<evidence type="ECO:0000313" key="4">
    <source>
        <dbReference type="EnsemblMetazoa" id="Aqu2.1.36494_001"/>
    </source>
</evidence>
<organism evidence="4">
    <name type="scientific">Amphimedon queenslandica</name>
    <name type="common">Sponge</name>
    <dbReference type="NCBI Taxonomy" id="400682"/>
    <lineage>
        <taxon>Eukaryota</taxon>
        <taxon>Metazoa</taxon>
        <taxon>Porifera</taxon>
        <taxon>Demospongiae</taxon>
        <taxon>Heteroscleromorpha</taxon>
        <taxon>Haplosclerida</taxon>
        <taxon>Niphatidae</taxon>
        <taxon>Amphimedon</taxon>
    </lineage>
</organism>
<dbReference type="STRING" id="400682.A0A1X7V9Q0"/>
<dbReference type="EnsemblMetazoa" id="XM_003385140.3">
    <property type="protein sequence ID" value="XP_003385188.1"/>
    <property type="gene ID" value="LOC100640614"/>
</dbReference>
<reference evidence="4" key="2">
    <citation type="submission" date="2017-05" db="UniProtKB">
        <authorList>
            <consortium name="EnsemblMetazoa"/>
        </authorList>
    </citation>
    <scope>IDENTIFICATION</scope>
</reference>
<feature type="repeat" description="WD" evidence="3">
    <location>
        <begin position="286"/>
        <end position="325"/>
    </location>
</feature>
<accession>A0A1X7V9Q0</accession>
<dbReference type="PROSITE" id="PS50294">
    <property type="entry name" value="WD_REPEATS_REGION"/>
    <property type="match status" value="1"/>
</dbReference>
<protein>
    <submittedName>
        <fullName evidence="4">Uncharacterized protein</fullName>
    </submittedName>
</protein>
<dbReference type="InParanoid" id="A0A1X7V9Q0"/>
<dbReference type="InterPro" id="IPR036322">
    <property type="entry name" value="WD40_repeat_dom_sf"/>
</dbReference>
<dbReference type="PROSITE" id="PS50082">
    <property type="entry name" value="WD_REPEATS_2"/>
    <property type="match status" value="1"/>
</dbReference>
<dbReference type="OrthoDB" id="7668193at2759"/>
<dbReference type="OMA" id="PCFNLHT"/>
<dbReference type="SUPFAM" id="SSF50978">
    <property type="entry name" value="WD40 repeat-like"/>
    <property type="match status" value="1"/>
</dbReference>
<dbReference type="Proteomes" id="UP000007879">
    <property type="component" value="Unassembled WGS sequence"/>
</dbReference>
<dbReference type="Gene3D" id="2.130.10.10">
    <property type="entry name" value="YVTN repeat-like/Quinoprotein amine dehydrogenase"/>
    <property type="match status" value="2"/>
</dbReference>
<dbReference type="eggNOG" id="KOG0322">
    <property type="taxonomic scope" value="Eukaryota"/>
</dbReference>
<proteinExistence type="predicted"/>
<reference evidence="5" key="1">
    <citation type="journal article" date="2010" name="Nature">
        <title>The Amphimedon queenslandica genome and the evolution of animal complexity.</title>
        <authorList>
            <person name="Srivastava M."/>
            <person name="Simakov O."/>
            <person name="Chapman J."/>
            <person name="Fahey B."/>
            <person name="Gauthier M.E."/>
            <person name="Mitros T."/>
            <person name="Richards G.S."/>
            <person name="Conaco C."/>
            <person name="Dacre M."/>
            <person name="Hellsten U."/>
            <person name="Larroux C."/>
            <person name="Putnam N.H."/>
            <person name="Stanke M."/>
            <person name="Adamska M."/>
            <person name="Darling A."/>
            <person name="Degnan S.M."/>
            <person name="Oakley T.H."/>
            <person name="Plachetzki D.C."/>
            <person name="Zhai Y."/>
            <person name="Adamski M."/>
            <person name="Calcino A."/>
            <person name="Cummins S.F."/>
            <person name="Goodstein D.M."/>
            <person name="Harris C."/>
            <person name="Jackson D.J."/>
            <person name="Leys S.P."/>
            <person name="Shu S."/>
            <person name="Woodcroft B.J."/>
            <person name="Vervoort M."/>
            <person name="Kosik K.S."/>
            <person name="Manning G."/>
            <person name="Degnan B.M."/>
            <person name="Rokhsar D.S."/>
        </authorList>
    </citation>
    <scope>NUCLEOTIDE SEQUENCE [LARGE SCALE GENOMIC DNA]</scope>
</reference>
<dbReference type="KEGG" id="aqu:100640614"/>
<keyword evidence="1 3" id="KW-0853">WD repeat</keyword>
<dbReference type="PANTHER" id="PTHR19854:SF1">
    <property type="entry name" value="GUANINE NUCLEOTIDE-BINDING PROTEIN SUBUNIT BETA-LIKE PROTEIN 1"/>
    <property type="match status" value="1"/>
</dbReference>
<dbReference type="EnsemblMetazoa" id="Aqu2.1.36494_001">
    <property type="protein sequence ID" value="Aqu2.1.36494_001"/>
    <property type="gene ID" value="Aqu2.1.36494"/>
</dbReference>
<evidence type="ECO:0000256" key="2">
    <source>
        <dbReference type="ARBA" id="ARBA00022737"/>
    </source>
</evidence>
<keyword evidence="2" id="KW-0677">Repeat</keyword>